<organism evidence="4 5">
    <name type="scientific">Croceicoccus naphthovorans</name>
    <dbReference type="NCBI Taxonomy" id="1348774"/>
    <lineage>
        <taxon>Bacteria</taxon>
        <taxon>Pseudomonadati</taxon>
        <taxon>Pseudomonadota</taxon>
        <taxon>Alphaproteobacteria</taxon>
        <taxon>Sphingomonadales</taxon>
        <taxon>Erythrobacteraceae</taxon>
        <taxon>Croceicoccus</taxon>
    </lineage>
</organism>
<feature type="compositionally biased region" description="Low complexity" evidence="1">
    <location>
        <begin position="82"/>
        <end position="105"/>
    </location>
</feature>
<evidence type="ECO:0000313" key="5">
    <source>
        <dbReference type="Proteomes" id="UP000035287"/>
    </source>
</evidence>
<feature type="region of interest" description="Disordered" evidence="1">
    <location>
        <begin position="82"/>
        <end position="117"/>
    </location>
</feature>
<keyword evidence="2" id="KW-0472">Membrane</keyword>
<keyword evidence="2" id="KW-1133">Transmembrane helix</keyword>
<evidence type="ECO:0000256" key="2">
    <source>
        <dbReference type="SAM" id="Phobius"/>
    </source>
</evidence>
<evidence type="ECO:0000256" key="1">
    <source>
        <dbReference type="SAM" id="MobiDB-lite"/>
    </source>
</evidence>
<keyword evidence="3" id="KW-0732">Signal</keyword>
<dbReference type="EMBL" id="CP011770">
    <property type="protein sequence ID" value="AKM09819.1"/>
    <property type="molecule type" value="Genomic_DNA"/>
</dbReference>
<dbReference type="PATRIC" id="fig|1348774.3.peg.1507"/>
<dbReference type="KEGG" id="cna:AB433_07210"/>
<gene>
    <name evidence="4" type="ORF">AB433_07210</name>
</gene>
<reference evidence="4 5" key="1">
    <citation type="submission" date="2015-06" db="EMBL/GenBank/DDBJ databases">
        <authorList>
            <person name="Zeng Y."/>
            <person name="Huang Y."/>
        </authorList>
    </citation>
    <scope>NUCLEOTIDE SEQUENCE [LARGE SCALE GENOMIC DNA]</scope>
    <source>
        <strain evidence="4 5">PQ-2</strain>
    </source>
</reference>
<feature type="chain" id="PRO_5002562824" evidence="3">
    <location>
        <begin position="29"/>
        <end position="345"/>
    </location>
</feature>
<dbReference type="OrthoDB" id="7433591at2"/>
<accession>A0A0G3XGS0</accession>
<sequence length="345" mass="35927">MKTNAHTLHSAGSAIAAALALAATPSIAQEASQLPQDIVVPTVPQTTVPLVVASEPATTTTQPIVIPNVAATSEPMVEPIAEPEPVAETAPAATSTSRSTTTRRVGPVAPADPSPISADNIIAETSAADVPLIDDGEGAEASAALPTSDVATPAPITTGNEGSKANADLVMAGGAAALGFGFIGLLMAGSARRRRRNRAGTVAAAQTEPVGRLFEPKDRAVKSATVASVPASENVRETAPVRTAAIPEGGLSWSSKWNDQGYVNASPTLAAAPAAALPKDAEGRRRLIDRLTYAQPDETIPFHSPKARRRRARLIVQTLRQKMREQPNLDFGRFYRSFGRRNAYA</sequence>
<name>A0A0G3XGS0_9SPHN</name>
<keyword evidence="5" id="KW-1185">Reference proteome</keyword>
<feature type="signal peptide" evidence="3">
    <location>
        <begin position="1"/>
        <end position="28"/>
    </location>
</feature>
<evidence type="ECO:0000313" key="4">
    <source>
        <dbReference type="EMBL" id="AKM09819.1"/>
    </source>
</evidence>
<dbReference type="AlphaFoldDB" id="A0A0G3XGS0"/>
<dbReference type="STRING" id="1348774.AB433_07210"/>
<proteinExistence type="predicted"/>
<protein>
    <submittedName>
        <fullName evidence="4">Uncharacterized protein</fullName>
    </submittedName>
</protein>
<evidence type="ECO:0000256" key="3">
    <source>
        <dbReference type="SAM" id="SignalP"/>
    </source>
</evidence>
<keyword evidence="2" id="KW-0812">Transmembrane</keyword>
<dbReference type="Proteomes" id="UP000035287">
    <property type="component" value="Chromosome"/>
</dbReference>
<feature type="transmembrane region" description="Helical" evidence="2">
    <location>
        <begin position="169"/>
        <end position="188"/>
    </location>
</feature>